<evidence type="ECO:0000256" key="5">
    <source>
        <dbReference type="ARBA" id="ARBA00023136"/>
    </source>
</evidence>
<evidence type="ECO:0000313" key="7">
    <source>
        <dbReference type="EMBL" id="GAA4268113.1"/>
    </source>
</evidence>
<keyword evidence="3 6" id="KW-0812">Transmembrane</keyword>
<dbReference type="RefSeq" id="WP_139001903.1">
    <property type="nucleotide sequence ID" value="NZ_BAABAV010000001.1"/>
</dbReference>
<comment type="subcellular location">
    <subcellularLocation>
        <location evidence="1">Cell membrane</location>
        <topology evidence="1">Multi-pass membrane protein</topology>
    </subcellularLocation>
</comment>
<proteinExistence type="predicted"/>
<comment type="caution">
    <text evidence="7">The sequence shown here is derived from an EMBL/GenBank/DDBJ whole genome shotgun (WGS) entry which is preliminary data.</text>
</comment>
<feature type="transmembrane region" description="Helical" evidence="6">
    <location>
        <begin position="34"/>
        <end position="58"/>
    </location>
</feature>
<accession>A0ABP8E7U1</accession>
<gene>
    <name evidence="7" type="ORF">GCM10022257_02140</name>
</gene>
<protein>
    <submittedName>
        <fullName evidence="7">O-antigen translocase</fullName>
    </submittedName>
</protein>
<evidence type="ECO:0000313" key="8">
    <source>
        <dbReference type="Proteomes" id="UP001500027"/>
    </source>
</evidence>
<dbReference type="PANTHER" id="PTHR30250">
    <property type="entry name" value="PST FAMILY PREDICTED COLANIC ACID TRANSPORTER"/>
    <property type="match status" value="1"/>
</dbReference>
<keyword evidence="4 6" id="KW-1133">Transmembrane helix</keyword>
<name>A0ABP8E7U1_9FLAO</name>
<evidence type="ECO:0000256" key="2">
    <source>
        <dbReference type="ARBA" id="ARBA00022475"/>
    </source>
</evidence>
<feature type="transmembrane region" description="Helical" evidence="6">
    <location>
        <begin position="430"/>
        <end position="450"/>
    </location>
</feature>
<feature type="transmembrane region" description="Helical" evidence="6">
    <location>
        <begin position="258"/>
        <end position="278"/>
    </location>
</feature>
<feature type="transmembrane region" description="Helical" evidence="6">
    <location>
        <begin position="224"/>
        <end position="246"/>
    </location>
</feature>
<feature type="transmembrane region" description="Helical" evidence="6">
    <location>
        <begin position="126"/>
        <end position="148"/>
    </location>
</feature>
<keyword evidence="2" id="KW-1003">Cell membrane</keyword>
<organism evidence="7 8">
    <name type="scientific">Hyunsoonleella aestuarii</name>
    <dbReference type="NCBI Taxonomy" id="912802"/>
    <lineage>
        <taxon>Bacteria</taxon>
        <taxon>Pseudomonadati</taxon>
        <taxon>Bacteroidota</taxon>
        <taxon>Flavobacteriia</taxon>
        <taxon>Flavobacteriales</taxon>
        <taxon>Flavobacteriaceae</taxon>
    </lineage>
</organism>
<feature type="transmembrane region" description="Helical" evidence="6">
    <location>
        <begin position="184"/>
        <end position="203"/>
    </location>
</feature>
<sequence length="481" mass="54232">MNQKSFHKVIFKNTRLFGASQIVTMMARLFSNKIAAIFLGPTGIGIIGLLGNILGLIYSITNLGIASSSVREIALEDQESNKLKSGRTLQIVYKWTFATGILGLVAIVVFSKQITQIIFDDYSKQWWIIALGAYFIFTSVANIRLAVLQAKKSINLIVKYNIVNAILSSVITVVGYYYFGLEAIIPVIITTALFALLLSLYFTRHVEVLRKPISIKHVFKEGLPLVKLGLLLSVSAIFGQLCFYIIRWYLKTYYSFEVLGVYQVSNTILVGYLGMVFATMSNDFYPRLCNYENNKTYFDDLINDQTEFALLIVVPAVMLLYLVAPFLIGLLYTAEFLSVLSILKVGLFGIILKAIVWPIGFISLIKGHKRLFLTQNLLGDAVNVVASLVLFYYLGLLGLGIAMVIMFLVSGVYNYYVARVYYNFKFRKKTLRIIIISILLSLGAMLAILWTDFKNFNYLIIILFIISVSYSFISLKKSLLQ</sequence>
<dbReference type="Proteomes" id="UP001500027">
    <property type="component" value="Unassembled WGS sequence"/>
</dbReference>
<evidence type="ECO:0000256" key="3">
    <source>
        <dbReference type="ARBA" id="ARBA00022692"/>
    </source>
</evidence>
<evidence type="ECO:0000256" key="1">
    <source>
        <dbReference type="ARBA" id="ARBA00004651"/>
    </source>
</evidence>
<dbReference type="Pfam" id="PF13440">
    <property type="entry name" value="Polysacc_synt_3"/>
    <property type="match status" value="1"/>
</dbReference>
<feature type="transmembrane region" description="Helical" evidence="6">
    <location>
        <begin position="456"/>
        <end position="475"/>
    </location>
</feature>
<evidence type="ECO:0000256" key="6">
    <source>
        <dbReference type="SAM" id="Phobius"/>
    </source>
</evidence>
<feature type="transmembrane region" description="Helical" evidence="6">
    <location>
        <begin position="308"/>
        <end position="333"/>
    </location>
</feature>
<evidence type="ECO:0000256" key="4">
    <source>
        <dbReference type="ARBA" id="ARBA00022989"/>
    </source>
</evidence>
<dbReference type="InterPro" id="IPR050833">
    <property type="entry name" value="Poly_Biosynth_Transport"/>
</dbReference>
<dbReference type="EMBL" id="BAABAV010000001">
    <property type="protein sequence ID" value="GAA4268113.1"/>
    <property type="molecule type" value="Genomic_DNA"/>
</dbReference>
<feature type="transmembrane region" description="Helical" evidence="6">
    <location>
        <begin position="92"/>
        <end position="114"/>
    </location>
</feature>
<keyword evidence="8" id="KW-1185">Reference proteome</keyword>
<feature type="transmembrane region" description="Helical" evidence="6">
    <location>
        <begin position="160"/>
        <end position="178"/>
    </location>
</feature>
<feature type="transmembrane region" description="Helical" evidence="6">
    <location>
        <begin position="345"/>
        <end position="365"/>
    </location>
</feature>
<keyword evidence="5 6" id="KW-0472">Membrane</keyword>
<reference evidence="8" key="1">
    <citation type="journal article" date="2019" name="Int. J. Syst. Evol. Microbiol.">
        <title>The Global Catalogue of Microorganisms (GCM) 10K type strain sequencing project: providing services to taxonomists for standard genome sequencing and annotation.</title>
        <authorList>
            <consortium name="The Broad Institute Genomics Platform"/>
            <consortium name="The Broad Institute Genome Sequencing Center for Infectious Disease"/>
            <person name="Wu L."/>
            <person name="Ma J."/>
        </authorList>
    </citation>
    <scope>NUCLEOTIDE SEQUENCE [LARGE SCALE GENOMIC DNA]</scope>
    <source>
        <strain evidence="8">JCM 17452</strain>
    </source>
</reference>
<dbReference type="PANTHER" id="PTHR30250:SF11">
    <property type="entry name" value="O-ANTIGEN TRANSPORTER-RELATED"/>
    <property type="match status" value="1"/>
</dbReference>